<evidence type="ECO:0000313" key="2">
    <source>
        <dbReference type="Proteomes" id="UP000199165"/>
    </source>
</evidence>
<dbReference type="EMBL" id="FPAT01000002">
    <property type="protein sequence ID" value="SFT43583.1"/>
    <property type="molecule type" value="Genomic_DNA"/>
</dbReference>
<gene>
    <name evidence="1" type="ORF">SAMN04487904_10271</name>
</gene>
<dbReference type="AlphaFoldDB" id="A0A1I6XZQ4"/>
<dbReference type="InterPro" id="IPR007061">
    <property type="entry name" value="MST-like"/>
</dbReference>
<sequence>MTRRPFPEPTDSRESRTEVFIGYLDYFRAALVDKLRGIPEEELRSSRLPSGWSPIALLKHLTNVERRWLVWRFGGEHVGRPWPEWSRGRWYVPDDETLDELVSSLHEQAGRSDAIIRAHELSDTGSAGDAWDGEEPASLERILFHLVQEYARHLGHLDIVRELIDGEVGE</sequence>
<dbReference type="Pfam" id="PF04978">
    <property type="entry name" value="MST"/>
    <property type="match status" value="1"/>
</dbReference>
<proteinExistence type="predicted"/>
<dbReference type="STRING" id="995060.SAMN04487904_10271"/>
<dbReference type="Gene3D" id="1.20.120.450">
    <property type="entry name" value="dinb family like domain"/>
    <property type="match status" value="1"/>
</dbReference>
<organism evidence="1 2">
    <name type="scientific">Actinopolyspora righensis</name>
    <dbReference type="NCBI Taxonomy" id="995060"/>
    <lineage>
        <taxon>Bacteria</taxon>
        <taxon>Bacillati</taxon>
        <taxon>Actinomycetota</taxon>
        <taxon>Actinomycetes</taxon>
        <taxon>Actinopolysporales</taxon>
        <taxon>Actinopolysporaceae</taxon>
        <taxon>Actinopolyspora</taxon>
        <taxon>Actinopolyspora alba group</taxon>
    </lineage>
</organism>
<dbReference type="RefSeq" id="WP_092973925.1">
    <property type="nucleotide sequence ID" value="NZ_FPAT01000002.1"/>
</dbReference>
<dbReference type="InterPro" id="IPR034660">
    <property type="entry name" value="DinB/YfiT-like"/>
</dbReference>
<keyword evidence="2" id="KW-1185">Reference proteome</keyword>
<name>A0A1I6XZQ4_9ACTN</name>
<evidence type="ECO:0000313" key="1">
    <source>
        <dbReference type="EMBL" id="SFT43583.1"/>
    </source>
</evidence>
<evidence type="ECO:0008006" key="3">
    <source>
        <dbReference type="Google" id="ProtNLM"/>
    </source>
</evidence>
<dbReference type="SUPFAM" id="SSF109854">
    <property type="entry name" value="DinB/YfiT-like putative metalloenzymes"/>
    <property type="match status" value="1"/>
</dbReference>
<protein>
    <recommendedName>
        <fullName evidence="3">DinB superfamily protein</fullName>
    </recommendedName>
</protein>
<accession>A0A1I6XZQ4</accession>
<reference evidence="2" key="1">
    <citation type="submission" date="2016-10" db="EMBL/GenBank/DDBJ databases">
        <authorList>
            <person name="Varghese N."/>
            <person name="Submissions S."/>
        </authorList>
    </citation>
    <scope>NUCLEOTIDE SEQUENCE [LARGE SCALE GENOMIC DNA]</scope>
    <source>
        <strain evidence="2">DSM 45501</strain>
    </source>
</reference>
<dbReference type="Proteomes" id="UP000199165">
    <property type="component" value="Unassembled WGS sequence"/>
</dbReference>